<accession>A0ABS8UR85</accession>
<name>A0ABS8UR85_DATST</name>
<feature type="compositionally biased region" description="Polar residues" evidence="1">
    <location>
        <begin position="45"/>
        <end position="57"/>
    </location>
</feature>
<dbReference type="EMBL" id="JACEIK010002477">
    <property type="protein sequence ID" value="MCD9561436.1"/>
    <property type="molecule type" value="Genomic_DNA"/>
</dbReference>
<gene>
    <name evidence="2" type="ORF">HAX54_020545</name>
</gene>
<sequence length="57" mass="6293">QVTNRQLATTFRAEPQNTVQKGEDAMKHGVDAAKRASHEDKKETASTTDEVFICTSN</sequence>
<evidence type="ECO:0000313" key="3">
    <source>
        <dbReference type="Proteomes" id="UP000823775"/>
    </source>
</evidence>
<feature type="region of interest" description="Disordered" evidence="1">
    <location>
        <begin position="1"/>
        <end position="57"/>
    </location>
</feature>
<reference evidence="2 3" key="1">
    <citation type="journal article" date="2021" name="BMC Genomics">
        <title>Datura genome reveals duplications of psychoactive alkaloid biosynthetic genes and high mutation rate following tissue culture.</title>
        <authorList>
            <person name="Rajewski A."/>
            <person name="Carter-House D."/>
            <person name="Stajich J."/>
            <person name="Litt A."/>
        </authorList>
    </citation>
    <scope>NUCLEOTIDE SEQUENCE [LARGE SCALE GENOMIC DNA]</scope>
    <source>
        <strain evidence="2">AR-01</strain>
    </source>
</reference>
<feature type="compositionally biased region" description="Polar residues" evidence="1">
    <location>
        <begin position="1"/>
        <end position="20"/>
    </location>
</feature>
<organism evidence="2 3">
    <name type="scientific">Datura stramonium</name>
    <name type="common">Jimsonweed</name>
    <name type="synonym">Common thornapple</name>
    <dbReference type="NCBI Taxonomy" id="4076"/>
    <lineage>
        <taxon>Eukaryota</taxon>
        <taxon>Viridiplantae</taxon>
        <taxon>Streptophyta</taxon>
        <taxon>Embryophyta</taxon>
        <taxon>Tracheophyta</taxon>
        <taxon>Spermatophyta</taxon>
        <taxon>Magnoliopsida</taxon>
        <taxon>eudicotyledons</taxon>
        <taxon>Gunneridae</taxon>
        <taxon>Pentapetalae</taxon>
        <taxon>asterids</taxon>
        <taxon>lamiids</taxon>
        <taxon>Solanales</taxon>
        <taxon>Solanaceae</taxon>
        <taxon>Solanoideae</taxon>
        <taxon>Datureae</taxon>
        <taxon>Datura</taxon>
    </lineage>
</organism>
<evidence type="ECO:0000256" key="1">
    <source>
        <dbReference type="SAM" id="MobiDB-lite"/>
    </source>
</evidence>
<evidence type="ECO:0000313" key="2">
    <source>
        <dbReference type="EMBL" id="MCD9561436.1"/>
    </source>
</evidence>
<feature type="compositionally biased region" description="Basic and acidic residues" evidence="1">
    <location>
        <begin position="21"/>
        <end position="44"/>
    </location>
</feature>
<protein>
    <submittedName>
        <fullName evidence="2">Uncharacterized protein</fullName>
    </submittedName>
</protein>
<keyword evidence="3" id="KW-1185">Reference proteome</keyword>
<dbReference type="Proteomes" id="UP000823775">
    <property type="component" value="Unassembled WGS sequence"/>
</dbReference>
<feature type="non-terminal residue" evidence="2">
    <location>
        <position position="1"/>
    </location>
</feature>
<comment type="caution">
    <text evidence="2">The sequence shown here is derived from an EMBL/GenBank/DDBJ whole genome shotgun (WGS) entry which is preliminary data.</text>
</comment>
<proteinExistence type="predicted"/>